<evidence type="ECO:0000313" key="1">
    <source>
        <dbReference type="EMBL" id="ETV89874.1"/>
    </source>
</evidence>
<accession>A0A024T7Q6</accession>
<organism evidence="1">
    <name type="scientific">Aphanomyces invadans</name>
    <dbReference type="NCBI Taxonomy" id="157072"/>
    <lineage>
        <taxon>Eukaryota</taxon>
        <taxon>Sar</taxon>
        <taxon>Stramenopiles</taxon>
        <taxon>Oomycota</taxon>
        <taxon>Saprolegniomycetes</taxon>
        <taxon>Saprolegniales</taxon>
        <taxon>Verrucalvaceae</taxon>
        <taxon>Aphanomyces</taxon>
    </lineage>
</organism>
<dbReference type="RefSeq" id="XP_008881494.1">
    <property type="nucleotide sequence ID" value="XM_008883272.1"/>
</dbReference>
<dbReference type="EMBL" id="KI914251">
    <property type="protein sequence ID" value="ETV89874.1"/>
    <property type="molecule type" value="Genomic_DNA"/>
</dbReference>
<dbReference type="VEuPathDB" id="FungiDB:H310_15287"/>
<dbReference type="OrthoDB" id="30826at2759"/>
<sequence length="96" mass="10459">TIDDDNNYKNVTGLSTIAPVSLDLVKQLHVMEAASVETPADDLDGNIVALALVLRRTCNKKYDNRLVVITDAATRTNNSSDLKAVCTMIQNLEVNL</sequence>
<reference evidence="1" key="1">
    <citation type="submission" date="2013-12" db="EMBL/GenBank/DDBJ databases">
        <title>The Genome Sequence of Aphanomyces invadans NJM9701.</title>
        <authorList>
            <consortium name="The Broad Institute Genomics Platform"/>
            <person name="Russ C."/>
            <person name="Tyler B."/>
            <person name="van West P."/>
            <person name="Dieguez-Uribeondo J."/>
            <person name="Young S.K."/>
            <person name="Zeng Q."/>
            <person name="Gargeya S."/>
            <person name="Fitzgerald M."/>
            <person name="Abouelleil A."/>
            <person name="Alvarado L."/>
            <person name="Chapman S.B."/>
            <person name="Gainer-Dewar J."/>
            <person name="Goldberg J."/>
            <person name="Griggs A."/>
            <person name="Gujja S."/>
            <person name="Hansen M."/>
            <person name="Howarth C."/>
            <person name="Imamovic A."/>
            <person name="Ireland A."/>
            <person name="Larimer J."/>
            <person name="McCowan C."/>
            <person name="Murphy C."/>
            <person name="Pearson M."/>
            <person name="Poon T.W."/>
            <person name="Priest M."/>
            <person name="Roberts A."/>
            <person name="Saif S."/>
            <person name="Shea T."/>
            <person name="Sykes S."/>
            <person name="Wortman J."/>
            <person name="Nusbaum C."/>
            <person name="Birren B."/>
        </authorList>
    </citation>
    <scope>NUCLEOTIDE SEQUENCE [LARGE SCALE GENOMIC DNA]</scope>
    <source>
        <strain evidence="1">NJM9701</strain>
    </source>
</reference>
<proteinExistence type="predicted"/>
<dbReference type="AlphaFoldDB" id="A0A024T7Q6"/>
<name>A0A024T7Q6_9STRA</name>
<protein>
    <recommendedName>
        <fullName evidence="2">VWFA domain-containing protein</fullName>
    </recommendedName>
</protein>
<dbReference type="Gene3D" id="3.40.50.410">
    <property type="entry name" value="von Willebrand factor, type A domain"/>
    <property type="match status" value="1"/>
</dbReference>
<dbReference type="InterPro" id="IPR036465">
    <property type="entry name" value="vWFA_dom_sf"/>
</dbReference>
<feature type="non-terminal residue" evidence="1">
    <location>
        <position position="1"/>
    </location>
</feature>
<gene>
    <name evidence="1" type="ORF">H310_15287</name>
</gene>
<evidence type="ECO:0008006" key="2">
    <source>
        <dbReference type="Google" id="ProtNLM"/>
    </source>
</evidence>
<dbReference type="GeneID" id="20092337"/>
<dbReference type="STRING" id="157072.A0A024T7Q6"/>